<feature type="domain" description="F-box" evidence="2">
    <location>
        <begin position="33"/>
        <end position="82"/>
    </location>
</feature>
<gene>
    <name evidence="3" type="ORF">EDB92DRAFT_2016097</name>
</gene>
<dbReference type="AlphaFoldDB" id="A0AAD4LB12"/>
<sequence length="618" mass="70109">MPQTPMAKRRKLEKASPSKPKKSGPGRRVQGRLQNMLSLPLDVLFGIFSELLPMDLLNLARTSNTLRQVLMSRKSTSVWIAARRNAGATEVPEPPEDMSEPAWAQLLFGPPVCSQCSARNIHRVDFALRRRLCTVCRKRNLIFSIKFRSQCPDLKESVMDLLPYTKIGGWAHGHASNSRFYWKPDLYEMGKRVAELEQDVSEGKPGAQKRLKSFRVERILLVDSIIQVRSLSTRRSCSIDRASNQGSVEFEKWAVLRSRILMEGYDDADIDFIGMHNVPGSNVDKALTNDVWSRIRSKVNTTLSSARETRLLDDRRRRAKEHKSTAEQYYSELLRQVLPIQRLYLPALSHASKLSCFRDLVDSDREVQHAEWEHAATQLPLSLSEWMSRQKEDTTSLLPSQSAEAKAMEITLLSSPSIDRWRMLNFAGQLDLATSVFHHSGTNTVLIGRDACHAWKVEGQLWFSARGAEAVHALVQELRLVSATATAHTLDQLDKRFICGGCPEDTARRHTWRSCVAHFVAETDHVYPQWQVVSPDEMASTSLVRRERSSSVPDYSFSIDSWLCNHCSDYLAPQTPLRFGSRVMLGNKREAIHHVKAECVAVLPRSTFISDLPIQTQH</sequence>
<dbReference type="PROSITE" id="PS50181">
    <property type="entry name" value="FBOX"/>
    <property type="match status" value="1"/>
</dbReference>
<organism evidence="3 4">
    <name type="scientific">Lactarius akahatsu</name>
    <dbReference type="NCBI Taxonomy" id="416441"/>
    <lineage>
        <taxon>Eukaryota</taxon>
        <taxon>Fungi</taxon>
        <taxon>Dikarya</taxon>
        <taxon>Basidiomycota</taxon>
        <taxon>Agaricomycotina</taxon>
        <taxon>Agaricomycetes</taxon>
        <taxon>Russulales</taxon>
        <taxon>Russulaceae</taxon>
        <taxon>Lactarius</taxon>
    </lineage>
</organism>
<accession>A0AAD4LB12</accession>
<proteinExistence type="predicted"/>
<reference evidence="3" key="1">
    <citation type="submission" date="2022-01" db="EMBL/GenBank/DDBJ databases">
        <title>Comparative genomics reveals a dynamic genome evolution in the ectomycorrhizal milk-cap (Lactarius) mushrooms.</title>
        <authorList>
            <consortium name="DOE Joint Genome Institute"/>
            <person name="Lebreton A."/>
            <person name="Tang N."/>
            <person name="Kuo A."/>
            <person name="LaButti K."/>
            <person name="Drula E."/>
            <person name="Barry K."/>
            <person name="Clum A."/>
            <person name="Lipzen A."/>
            <person name="Mousain D."/>
            <person name="Ng V."/>
            <person name="Wang R."/>
            <person name="Wang X."/>
            <person name="Dai Y."/>
            <person name="Henrissat B."/>
            <person name="Grigoriev I.V."/>
            <person name="Guerin-Laguette A."/>
            <person name="Yu F."/>
            <person name="Martin F.M."/>
        </authorList>
    </citation>
    <scope>NUCLEOTIDE SEQUENCE</scope>
    <source>
        <strain evidence="3">QP</strain>
    </source>
</reference>
<name>A0AAD4LB12_9AGAM</name>
<evidence type="ECO:0000313" key="4">
    <source>
        <dbReference type="Proteomes" id="UP001201163"/>
    </source>
</evidence>
<comment type="caution">
    <text evidence="3">The sequence shown here is derived from an EMBL/GenBank/DDBJ whole genome shotgun (WGS) entry which is preliminary data.</text>
</comment>
<protein>
    <recommendedName>
        <fullName evidence="2">F-box domain-containing protein</fullName>
    </recommendedName>
</protein>
<dbReference type="InterPro" id="IPR001810">
    <property type="entry name" value="F-box_dom"/>
</dbReference>
<evidence type="ECO:0000259" key="2">
    <source>
        <dbReference type="PROSITE" id="PS50181"/>
    </source>
</evidence>
<dbReference type="InterPro" id="IPR036047">
    <property type="entry name" value="F-box-like_dom_sf"/>
</dbReference>
<evidence type="ECO:0000313" key="3">
    <source>
        <dbReference type="EMBL" id="KAH8987251.1"/>
    </source>
</evidence>
<dbReference type="Pfam" id="PF00646">
    <property type="entry name" value="F-box"/>
    <property type="match status" value="1"/>
</dbReference>
<dbReference type="EMBL" id="JAKELL010000048">
    <property type="protein sequence ID" value="KAH8987251.1"/>
    <property type="molecule type" value="Genomic_DNA"/>
</dbReference>
<evidence type="ECO:0000256" key="1">
    <source>
        <dbReference type="SAM" id="MobiDB-lite"/>
    </source>
</evidence>
<dbReference type="Proteomes" id="UP001201163">
    <property type="component" value="Unassembled WGS sequence"/>
</dbReference>
<keyword evidence="4" id="KW-1185">Reference proteome</keyword>
<dbReference type="SUPFAM" id="SSF81383">
    <property type="entry name" value="F-box domain"/>
    <property type="match status" value="1"/>
</dbReference>
<feature type="region of interest" description="Disordered" evidence="1">
    <location>
        <begin position="1"/>
        <end position="29"/>
    </location>
</feature>